<keyword evidence="2 5" id="KW-0812">Transmembrane</keyword>
<feature type="transmembrane region" description="Helical" evidence="5">
    <location>
        <begin position="288"/>
        <end position="309"/>
    </location>
</feature>
<keyword evidence="3 5" id="KW-1133">Transmembrane helix</keyword>
<dbReference type="InterPro" id="IPR050768">
    <property type="entry name" value="UPF0353/GerABKA_families"/>
</dbReference>
<evidence type="ECO:0000256" key="1">
    <source>
        <dbReference type="ARBA" id="ARBA00022475"/>
    </source>
</evidence>
<dbReference type="Pfam" id="PF13519">
    <property type="entry name" value="VWA_2"/>
    <property type="match status" value="1"/>
</dbReference>
<dbReference type="PANTHER" id="PTHR22550:SF5">
    <property type="entry name" value="LEUCINE ZIPPER PROTEIN 4"/>
    <property type="match status" value="1"/>
</dbReference>
<evidence type="ECO:0000313" key="7">
    <source>
        <dbReference type="EMBL" id="MBE1559086.1"/>
    </source>
</evidence>
<dbReference type="RefSeq" id="WP_192774415.1">
    <property type="nucleotide sequence ID" value="NZ_BAAASY010000041.1"/>
</dbReference>
<protein>
    <submittedName>
        <fullName evidence="7">Ca-activated chloride channel family protein</fullName>
    </submittedName>
</protein>
<sequence>MTFQAVGWLWLFGLLALAVAAYIGLQIRRSHYSSRFATPALFGLIAPRRPGWLRHIPAVLFAVTMILLIVAAARPAASVQVPRERATVIVAIDVSLSMIATDIPPSRMEAAKASAKKFVTSLPERFNVGLVSFARSAAVVLSPTVDHAAAIRAIHTLRTARGTAIGEAVFSSLDAIRSFDQQAASDPPPAAIVLLSDGENTAGRPVAEAAQAAARNKVPVSTIAFGTPDGTVEVDGRQIPVPPNEEALRMLAETSGGRAYDAESSTSLDEVYRNIGTSLGTMTVTQELGYLFLRWALVPTFALAAWSLLTTIKAP</sequence>
<evidence type="ECO:0000256" key="5">
    <source>
        <dbReference type="SAM" id="Phobius"/>
    </source>
</evidence>
<feature type="domain" description="VWFA" evidence="6">
    <location>
        <begin position="87"/>
        <end position="275"/>
    </location>
</feature>
<evidence type="ECO:0000259" key="6">
    <source>
        <dbReference type="PROSITE" id="PS50234"/>
    </source>
</evidence>
<keyword evidence="4 5" id="KW-0472">Membrane</keyword>
<feature type="transmembrane region" description="Helical" evidence="5">
    <location>
        <begin position="6"/>
        <end position="25"/>
    </location>
</feature>
<keyword evidence="1" id="KW-1003">Cell membrane</keyword>
<dbReference type="PANTHER" id="PTHR22550">
    <property type="entry name" value="SPORE GERMINATION PROTEIN"/>
    <property type="match status" value="1"/>
</dbReference>
<evidence type="ECO:0000256" key="3">
    <source>
        <dbReference type="ARBA" id="ARBA00022989"/>
    </source>
</evidence>
<evidence type="ECO:0000256" key="4">
    <source>
        <dbReference type="ARBA" id="ARBA00023136"/>
    </source>
</evidence>
<proteinExistence type="predicted"/>
<keyword evidence="8" id="KW-1185">Reference proteome</keyword>
<evidence type="ECO:0000313" key="8">
    <source>
        <dbReference type="Proteomes" id="UP000661607"/>
    </source>
</evidence>
<gene>
    <name evidence="7" type="ORF">H4W81_001865</name>
</gene>
<reference evidence="7 8" key="1">
    <citation type="submission" date="2020-10" db="EMBL/GenBank/DDBJ databases">
        <title>Sequencing the genomes of 1000 actinobacteria strains.</title>
        <authorList>
            <person name="Klenk H.-P."/>
        </authorList>
    </citation>
    <scope>NUCLEOTIDE SEQUENCE [LARGE SCALE GENOMIC DNA]</scope>
    <source>
        <strain evidence="7 8">DSM 43748</strain>
    </source>
</reference>
<dbReference type="InterPro" id="IPR002035">
    <property type="entry name" value="VWF_A"/>
</dbReference>
<comment type="caution">
    <text evidence="7">The sequence shown here is derived from an EMBL/GenBank/DDBJ whole genome shotgun (WGS) entry which is preliminary data.</text>
</comment>
<dbReference type="SMART" id="SM00327">
    <property type="entry name" value="VWA"/>
    <property type="match status" value="1"/>
</dbReference>
<dbReference type="InterPro" id="IPR036465">
    <property type="entry name" value="vWFA_dom_sf"/>
</dbReference>
<name>A0ABR9KAQ1_9ACTN</name>
<organism evidence="7 8">
    <name type="scientific">Nonomuraea africana</name>
    <dbReference type="NCBI Taxonomy" id="46171"/>
    <lineage>
        <taxon>Bacteria</taxon>
        <taxon>Bacillati</taxon>
        <taxon>Actinomycetota</taxon>
        <taxon>Actinomycetes</taxon>
        <taxon>Streptosporangiales</taxon>
        <taxon>Streptosporangiaceae</taxon>
        <taxon>Nonomuraea</taxon>
    </lineage>
</organism>
<dbReference type="SUPFAM" id="SSF53300">
    <property type="entry name" value="vWA-like"/>
    <property type="match status" value="1"/>
</dbReference>
<dbReference type="Gene3D" id="3.40.50.410">
    <property type="entry name" value="von Willebrand factor, type A domain"/>
    <property type="match status" value="1"/>
</dbReference>
<dbReference type="Proteomes" id="UP000661607">
    <property type="component" value="Unassembled WGS sequence"/>
</dbReference>
<dbReference type="EMBL" id="JADBEF010000001">
    <property type="protein sequence ID" value="MBE1559086.1"/>
    <property type="molecule type" value="Genomic_DNA"/>
</dbReference>
<dbReference type="PROSITE" id="PS50234">
    <property type="entry name" value="VWFA"/>
    <property type="match status" value="1"/>
</dbReference>
<evidence type="ECO:0000256" key="2">
    <source>
        <dbReference type="ARBA" id="ARBA00022692"/>
    </source>
</evidence>
<feature type="transmembrane region" description="Helical" evidence="5">
    <location>
        <begin position="58"/>
        <end position="77"/>
    </location>
</feature>
<accession>A0ABR9KAQ1</accession>